<evidence type="ECO:0000313" key="2">
    <source>
        <dbReference type="Proteomes" id="UP001642464"/>
    </source>
</evidence>
<protein>
    <submittedName>
        <fullName evidence="1">Chloroplastic</fullName>
    </submittedName>
</protein>
<name>A0ABP0KLA8_9DINO</name>
<gene>
    <name evidence="1" type="ORF">SCF082_LOCUS17645</name>
</gene>
<reference evidence="1 2" key="1">
    <citation type="submission" date="2024-02" db="EMBL/GenBank/DDBJ databases">
        <authorList>
            <person name="Chen Y."/>
            <person name="Shah S."/>
            <person name="Dougan E. K."/>
            <person name="Thang M."/>
            <person name="Chan C."/>
        </authorList>
    </citation>
    <scope>NUCLEOTIDE SEQUENCE [LARGE SCALE GENOMIC DNA]</scope>
</reference>
<sequence length="294" mass="32542">VRASWLARILEDGTALQEAPEDLRGDRAFLLEAVRATKAPWLVQLASKALQKDGELVKQLKHVAGTGLVFTWYRSYDCFQKLRDVIVATGASVPGGEAYNAVMERLNKTEGGSATVWFDAVPVWGFEANGAKWRHPSTDCGRDNVPVPPPEGRDPMWDSLVESRVSREAPAVGSKHPCWCCHWLRKVKQKQAEGAIICCAVSNIYNDDWVEDFGAGSSELSDSLAEQYGLPKERFKNGPPPGWGEGEIEISNGDRFSRVAPEHPHTKMPLGAGCRWEREALDNLDCTVMAFFMP</sequence>
<organism evidence="1 2">
    <name type="scientific">Durusdinium trenchii</name>
    <dbReference type="NCBI Taxonomy" id="1381693"/>
    <lineage>
        <taxon>Eukaryota</taxon>
        <taxon>Sar</taxon>
        <taxon>Alveolata</taxon>
        <taxon>Dinophyceae</taxon>
        <taxon>Suessiales</taxon>
        <taxon>Symbiodiniaceae</taxon>
        <taxon>Durusdinium</taxon>
    </lineage>
</organism>
<accession>A0ABP0KLA8</accession>
<dbReference type="EMBL" id="CAXAMM010011674">
    <property type="protein sequence ID" value="CAK9026754.1"/>
    <property type="molecule type" value="Genomic_DNA"/>
</dbReference>
<evidence type="ECO:0000313" key="1">
    <source>
        <dbReference type="EMBL" id="CAK9026754.1"/>
    </source>
</evidence>
<keyword evidence="2" id="KW-1185">Reference proteome</keyword>
<comment type="caution">
    <text evidence="1">The sequence shown here is derived from an EMBL/GenBank/DDBJ whole genome shotgun (WGS) entry which is preliminary data.</text>
</comment>
<feature type="non-terminal residue" evidence="1">
    <location>
        <position position="1"/>
    </location>
</feature>
<dbReference type="Proteomes" id="UP001642464">
    <property type="component" value="Unassembled WGS sequence"/>
</dbReference>
<proteinExistence type="predicted"/>